<reference evidence="9 10" key="1">
    <citation type="submission" date="2020-05" db="EMBL/GenBank/DDBJ databases">
        <title>MicrobeNet Type strains.</title>
        <authorList>
            <person name="Nicholson A.C."/>
        </authorList>
    </citation>
    <scope>NUCLEOTIDE SEQUENCE [LARGE SCALE GENOMIC DNA]</scope>
    <source>
        <strain evidence="9 10">JCM 14282</strain>
    </source>
</reference>
<dbReference type="GO" id="GO:0005524">
    <property type="term" value="F:ATP binding"/>
    <property type="evidence" value="ECO:0007669"/>
    <property type="project" value="UniProtKB-UniRule"/>
</dbReference>
<dbReference type="GO" id="GO:0016887">
    <property type="term" value="F:ATP hydrolysis activity"/>
    <property type="evidence" value="ECO:0007669"/>
    <property type="project" value="UniProtKB-UniRule"/>
</dbReference>
<dbReference type="InterPro" id="IPR019591">
    <property type="entry name" value="Mrp/NBP35_ATP-bd"/>
</dbReference>
<dbReference type="CDD" id="cd02037">
    <property type="entry name" value="Mrp_NBP35"/>
    <property type="match status" value="1"/>
</dbReference>
<evidence type="ECO:0000259" key="8">
    <source>
        <dbReference type="Pfam" id="PF01883"/>
    </source>
</evidence>
<feature type="compositionally biased region" description="Low complexity" evidence="7">
    <location>
        <begin position="171"/>
        <end position="180"/>
    </location>
</feature>
<feature type="compositionally biased region" description="Basic residues" evidence="7">
    <location>
        <begin position="181"/>
        <end position="194"/>
    </location>
</feature>
<dbReference type="InterPro" id="IPR034904">
    <property type="entry name" value="FSCA_dom_sf"/>
</dbReference>
<dbReference type="GO" id="GO:0051539">
    <property type="term" value="F:4 iron, 4 sulfur cluster binding"/>
    <property type="evidence" value="ECO:0007669"/>
    <property type="project" value="TreeGrafter"/>
</dbReference>
<dbReference type="Gene3D" id="3.40.50.300">
    <property type="entry name" value="P-loop containing nucleotide triphosphate hydrolases"/>
    <property type="match status" value="1"/>
</dbReference>
<dbReference type="AlphaFoldDB" id="A0A7Y2Q1U0"/>
<feature type="domain" description="MIP18 family-like" evidence="8">
    <location>
        <begin position="203"/>
        <end position="271"/>
    </location>
</feature>
<gene>
    <name evidence="9" type="ORF">HLA99_12640</name>
</gene>
<dbReference type="GO" id="GO:0046872">
    <property type="term" value="F:metal ion binding"/>
    <property type="evidence" value="ECO:0007669"/>
    <property type="project" value="UniProtKB-KW"/>
</dbReference>
<dbReference type="SUPFAM" id="SSF52540">
    <property type="entry name" value="P-loop containing nucleoside triphosphate hydrolases"/>
    <property type="match status" value="1"/>
</dbReference>
<feature type="region of interest" description="Disordered" evidence="7">
    <location>
        <begin position="1"/>
        <end position="43"/>
    </location>
</feature>
<keyword evidence="4 6" id="KW-0408">Iron</keyword>
<dbReference type="SUPFAM" id="SSF117916">
    <property type="entry name" value="Fe-S cluster assembly (FSCA) domain-like"/>
    <property type="match status" value="1"/>
</dbReference>
<dbReference type="GO" id="GO:0016226">
    <property type="term" value="P:iron-sulfur cluster assembly"/>
    <property type="evidence" value="ECO:0007669"/>
    <property type="project" value="InterPro"/>
</dbReference>
<dbReference type="Proteomes" id="UP000543598">
    <property type="component" value="Unassembled WGS sequence"/>
</dbReference>
<evidence type="ECO:0000256" key="1">
    <source>
        <dbReference type="ARBA" id="ARBA00022723"/>
    </source>
</evidence>
<keyword evidence="1 6" id="KW-0479">Metal-binding</keyword>
<evidence type="ECO:0000313" key="10">
    <source>
        <dbReference type="Proteomes" id="UP000543598"/>
    </source>
</evidence>
<evidence type="ECO:0000256" key="4">
    <source>
        <dbReference type="ARBA" id="ARBA00023004"/>
    </source>
</evidence>
<dbReference type="InterPro" id="IPR044304">
    <property type="entry name" value="NUBPL-like"/>
</dbReference>
<dbReference type="InterPro" id="IPR033756">
    <property type="entry name" value="YlxH/NBP35"/>
</dbReference>
<evidence type="ECO:0000256" key="2">
    <source>
        <dbReference type="ARBA" id="ARBA00022741"/>
    </source>
</evidence>
<dbReference type="Pfam" id="PF01883">
    <property type="entry name" value="FeS_assembly_P"/>
    <property type="match status" value="1"/>
</dbReference>
<dbReference type="Gene3D" id="3.30.300.130">
    <property type="entry name" value="Fe-S cluster assembly (FSCA)"/>
    <property type="match status" value="1"/>
</dbReference>
<keyword evidence="2 6" id="KW-0547">Nucleotide-binding</keyword>
<dbReference type="InterPro" id="IPR027417">
    <property type="entry name" value="P-loop_NTPase"/>
</dbReference>
<feature type="compositionally biased region" description="Basic residues" evidence="7">
    <location>
        <begin position="140"/>
        <end position="152"/>
    </location>
</feature>
<organism evidence="9 10">
    <name type="scientific">Microbacterium ulmi</name>
    <dbReference type="NCBI Taxonomy" id="179095"/>
    <lineage>
        <taxon>Bacteria</taxon>
        <taxon>Bacillati</taxon>
        <taxon>Actinomycetota</taxon>
        <taxon>Actinomycetes</taxon>
        <taxon>Micrococcales</taxon>
        <taxon>Microbacteriaceae</taxon>
        <taxon>Microbacterium</taxon>
    </lineage>
</organism>
<evidence type="ECO:0000256" key="7">
    <source>
        <dbReference type="SAM" id="MobiDB-lite"/>
    </source>
</evidence>
<dbReference type="HAMAP" id="MF_02040">
    <property type="entry name" value="Mrp_NBP35"/>
    <property type="match status" value="1"/>
</dbReference>
<keyword evidence="3 6" id="KW-0067">ATP-binding</keyword>
<sequence length="577" mass="59404">MTTVPPPSRRTLRASRGGADGPEQPPDLARRPPRAHGDAVSPVAAVAGPLRPLLRGVRAWDGDVGLPHRDDDLRRRVARLELRHAARAAVRPAGVQLHAADPHPLAAGVVRGPPHPVGAESAGRPRSRADRAGPAAGRAQPRRHGIPRTRGRRPADGADGGLGRGRDARRAPPGAQGAPRAARRPRRECRRRGGRGSVTASAEAVRAAVGAVVDPELRRPLSELGMLRDISVDGGVADVGIALTIVGCPAADRIARDVTDAAASVPGVDSVALHVGVMTADERRELTERLRGGRAARVMPFGPDSLTRVVAVTSGKGGVGKSTVTANLAVALAERGLAVGLVDADVHGFSIPGLLGLVDADGRTAKPTRIDELIVPPVAHGVKVVSIGMFLREGDEGAAVAWRGPMLHRTVQQFLTDVYFGDLDVLLLDMPPGTGDVAISVGQLLPHADVVVVTTPQSAASDVAIRSALVARQTGQRVVGVVENMGPLTLPDGTVLDLFGAGGAQAVADALSAQGDDVRVLASIPLSPALRQDADAGIPVVVAHPGDAAAIAIAGLAERLASRPRGLAGRSLPFAPR</sequence>
<feature type="binding site" evidence="6">
    <location>
        <begin position="315"/>
        <end position="322"/>
    </location>
    <ligand>
        <name>ATP</name>
        <dbReference type="ChEBI" id="CHEBI:30616"/>
    </ligand>
</feature>
<name>A0A7Y2Q1U0_9MICO</name>
<keyword evidence="10" id="KW-1185">Reference proteome</keyword>
<accession>A0A7Y2Q1U0</accession>
<dbReference type="PANTHER" id="PTHR42961">
    <property type="entry name" value="IRON-SULFUR PROTEIN NUBPL"/>
    <property type="match status" value="1"/>
</dbReference>
<evidence type="ECO:0000256" key="6">
    <source>
        <dbReference type="HAMAP-Rule" id="MF_02040"/>
    </source>
</evidence>
<evidence type="ECO:0000313" key="9">
    <source>
        <dbReference type="EMBL" id="NNH04692.1"/>
    </source>
</evidence>
<dbReference type="PANTHER" id="PTHR42961:SF2">
    <property type="entry name" value="IRON-SULFUR PROTEIN NUBPL"/>
    <property type="match status" value="1"/>
</dbReference>
<protein>
    <recommendedName>
        <fullName evidence="6">Iron-sulfur cluster carrier protein</fullName>
    </recommendedName>
</protein>
<comment type="caution">
    <text evidence="9">The sequence shown here is derived from an EMBL/GenBank/DDBJ whole genome shotgun (WGS) entry which is preliminary data.</text>
</comment>
<evidence type="ECO:0000256" key="3">
    <source>
        <dbReference type="ARBA" id="ARBA00022840"/>
    </source>
</evidence>
<dbReference type="EMBL" id="JABEMB010000020">
    <property type="protein sequence ID" value="NNH04692.1"/>
    <property type="molecule type" value="Genomic_DNA"/>
</dbReference>
<comment type="similarity">
    <text evidence="6">Belongs to the Mrp/NBP35 ATP-binding proteins family.</text>
</comment>
<comment type="function">
    <text evidence="6">Binds and transfers iron-sulfur (Fe-S) clusters to target apoproteins. Can hydrolyze ATP.</text>
</comment>
<dbReference type="InterPro" id="IPR002744">
    <property type="entry name" value="MIP18-like"/>
</dbReference>
<dbReference type="Pfam" id="PF10609">
    <property type="entry name" value="ParA"/>
    <property type="match status" value="1"/>
</dbReference>
<evidence type="ECO:0000256" key="5">
    <source>
        <dbReference type="ARBA" id="ARBA00023014"/>
    </source>
</evidence>
<keyword evidence="6" id="KW-0378">Hydrolase</keyword>
<dbReference type="GO" id="GO:0140663">
    <property type="term" value="F:ATP-dependent FeS chaperone activity"/>
    <property type="evidence" value="ECO:0007669"/>
    <property type="project" value="InterPro"/>
</dbReference>
<feature type="region of interest" description="Disordered" evidence="7">
    <location>
        <begin position="110"/>
        <end position="205"/>
    </location>
</feature>
<comment type="subunit">
    <text evidence="6">Homodimer.</text>
</comment>
<keyword evidence="5 6" id="KW-0411">Iron-sulfur</keyword>
<proteinExistence type="inferred from homology"/>